<keyword evidence="7" id="KW-0139">CF(1)</keyword>
<evidence type="ECO:0000256" key="7">
    <source>
        <dbReference type="HAMAP-Rule" id="MF_01416"/>
    </source>
</evidence>
<accession>A0A2N9JDH3</accession>
<dbReference type="GO" id="GO:0005886">
    <property type="term" value="C:plasma membrane"/>
    <property type="evidence" value="ECO:0007669"/>
    <property type="project" value="UniProtKB-SubCell"/>
</dbReference>
<dbReference type="OrthoDB" id="5242917at2"/>
<dbReference type="GO" id="GO:0045259">
    <property type="term" value="C:proton-transporting ATP synthase complex"/>
    <property type="evidence" value="ECO:0007669"/>
    <property type="project" value="UniProtKB-KW"/>
</dbReference>
<gene>
    <name evidence="7 8" type="primary">atpH</name>
    <name evidence="8" type="ORF">MPLG2_1146</name>
</gene>
<evidence type="ECO:0000313" key="9">
    <source>
        <dbReference type="Proteomes" id="UP000238164"/>
    </source>
</evidence>
<dbReference type="Proteomes" id="UP000238164">
    <property type="component" value="Chromosome 1"/>
</dbReference>
<dbReference type="AlphaFoldDB" id="A0A2N9JDH3"/>
<dbReference type="Pfam" id="PF00213">
    <property type="entry name" value="OSCP"/>
    <property type="match status" value="1"/>
</dbReference>
<dbReference type="PANTHER" id="PTHR11910">
    <property type="entry name" value="ATP SYNTHASE DELTA CHAIN"/>
    <property type="match status" value="1"/>
</dbReference>
<keyword evidence="4 7" id="KW-0406">Ion transport</keyword>
<evidence type="ECO:0000256" key="4">
    <source>
        <dbReference type="ARBA" id="ARBA00023065"/>
    </source>
</evidence>
<dbReference type="RefSeq" id="WP_105185238.1">
    <property type="nucleotide sequence ID" value="NZ_BAAAGO010000018.1"/>
</dbReference>
<dbReference type="KEGG" id="mgg:MPLG2_1146"/>
<dbReference type="PRINTS" id="PR00125">
    <property type="entry name" value="ATPASEDELTA"/>
</dbReference>
<proteinExistence type="inferred from homology"/>
<dbReference type="HAMAP" id="MF_01416">
    <property type="entry name" value="ATP_synth_delta_bact"/>
    <property type="match status" value="1"/>
</dbReference>
<dbReference type="InterPro" id="IPR000711">
    <property type="entry name" value="ATPase_OSCP/dsu"/>
</dbReference>
<keyword evidence="5 7" id="KW-0472">Membrane</keyword>
<dbReference type="SUPFAM" id="SSF47928">
    <property type="entry name" value="N-terminal domain of the delta subunit of the F1F0-ATP synthase"/>
    <property type="match status" value="1"/>
</dbReference>
<evidence type="ECO:0000256" key="5">
    <source>
        <dbReference type="ARBA" id="ARBA00023136"/>
    </source>
</evidence>
<keyword evidence="9" id="KW-1185">Reference proteome</keyword>
<comment type="function">
    <text evidence="7">F(1)F(0) ATP synthase produces ATP from ADP in the presence of a proton or sodium gradient. F-type ATPases consist of two structural domains, F(1) containing the extramembraneous catalytic core and F(0) containing the membrane proton channel, linked together by a central stalk and a peripheral stalk. During catalysis, ATP synthesis in the catalytic domain of F(1) is coupled via a rotary mechanism of the central stalk subunits to proton translocation.</text>
</comment>
<keyword evidence="7" id="KW-1003">Cell membrane</keyword>
<dbReference type="GO" id="GO:0046933">
    <property type="term" value="F:proton-transporting ATP synthase activity, rotational mechanism"/>
    <property type="evidence" value="ECO:0007669"/>
    <property type="project" value="UniProtKB-UniRule"/>
</dbReference>
<dbReference type="Gene3D" id="1.10.520.20">
    <property type="entry name" value="N-terminal domain of the delta subunit of the F1F0-ATP synthase"/>
    <property type="match status" value="1"/>
</dbReference>
<evidence type="ECO:0000256" key="3">
    <source>
        <dbReference type="ARBA" id="ARBA00022781"/>
    </source>
</evidence>
<comment type="similarity">
    <text evidence="7">Belongs to the ATPase delta chain family.</text>
</comment>
<dbReference type="EMBL" id="LT985188">
    <property type="protein sequence ID" value="SPD86182.1"/>
    <property type="molecule type" value="Genomic_DNA"/>
</dbReference>
<comment type="subcellular location">
    <subcellularLocation>
        <location evidence="7">Cell membrane</location>
        <topology evidence="7">Peripheral membrane protein</topology>
    </subcellularLocation>
    <subcellularLocation>
        <location evidence="1">Membrane</location>
    </subcellularLocation>
</comment>
<organism evidence="8 9">
    <name type="scientific">Micropruina glycogenica</name>
    <dbReference type="NCBI Taxonomy" id="75385"/>
    <lineage>
        <taxon>Bacteria</taxon>
        <taxon>Bacillati</taxon>
        <taxon>Actinomycetota</taxon>
        <taxon>Actinomycetes</taxon>
        <taxon>Propionibacteriales</taxon>
        <taxon>Nocardioidaceae</taxon>
        <taxon>Micropruina</taxon>
    </lineage>
</organism>
<evidence type="ECO:0000313" key="8">
    <source>
        <dbReference type="EMBL" id="SPD86182.1"/>
    </source>
</evidence>
<keyword evidence="2 7" id="KW-0813">Transport</keyword>
<dbReference type="InterPro" id="IPR026015">
    <property type="entry name" value="ATP_synth_OSCP/delta_N_sf"/>
</dbReference>
<dbReference type="NCBIfam" id="NF009967">
    <property type="entry name" value="PRK13430.1"/>
    <property type="match status" value="1"/>
</dbReference>
<evidence type="ECO:0000256" key="2">
    <source>
        <dbReference type="ARBA" id="ARBA00022448"/>
    </source>
</evidence>
<comment type="function">
    <text evidence="7">This protein is part of the stalk that links CF(0) to CF(1). It either transmits conformational changes from CF(0) to CF(1) or is implicated in proton conduction.</text>
</comment>
<protein>
    <recommendedName>
        <fullName evidence="7">ATP synthase subunit delta</fullName>
    </recommendedName>
    <alternativeName>
        <fullName evidence="7">ATP synthase F(1) sector subunit delta</fullName>
    </alternativeName>
    <alternativeName>
        <fullName evidence="7">F-type ATPase subunit delta</fullName>
        <shortName evidence="7">F-ATPase subunit delta</shortName>
    </alternativeName>
</protein>
<dbReference type="NCBIfam" id="TIGR01145">
    <property type="entry name" value="ATP_synt_delta"/>
    <property type="match status" value="1"/>
</dbReference>
<reference evidence="8 9" key="1">
    <citation type="submission" date="2018-02" db="EMBL/GenBank/DDBJ databases">
        <authorList>
            <person name="Cohen D.B."/>
            <person name="Kent A.D."/>
        </authorList>
    </citation>
    <scope>NUCLEOTIDE SEQUENCE [LARGE SCALE GENOMIC DNA]</scope>
    <source>
        <strain evidence="8">1</strain>
    </source>
</reference>
<evidence type="ECO:0000256" key="1">
    <source>
        <dbReference type="ARBA" id="ARBA00004370"/>
    </source>
</evidence>
<sequence>MSSTHETRLGELDSLLDSQQVSPRVAEELFALVDLLEAQPALRRALTDTGAEQQTRAHLVDQLFGGRISEPTHTVLHAAVVQRWPSSSALLASLDRQAVRATLSCAQQDGTLEQVEDELFRFSRLVEGDRNLQAAVSDRSAPLQLRRQLVDDLLAGRADSVTNFLAKRAVGARNRSFGVTVEGYLTLAAALRSRTLAHVVVARPMTAEQTTRLAEALSGQMGRQVSLQVVVDPNVIGGVRVTVGDHYFEGTVAGRLENARRQLS</sequence>
<name>A0A2N9JDH3_9ACTN</name>
<evidence type="ECO:0000256" key="6">
    <source>
        <dbReference type="ARBA" id="ARBA00023310"/>
    </source>
</evidence>
<keyword evidence="6 7" id="KW-0066">ATP synthesis</keyword>
<keyword evidence="3 7" id="KW-0375">Hydrogen ion transport</keyword>